<keyword evidence="1" id="KW-0378">Hydrolase</keyword>
<dbReference type="PANTHER" id="PTHR42648">
    <property type="entry name" value="TRANSPOSASE, PUTATIVE-RELATED"/>
    <property type="match status" value="1"/>
</dbReference>
<keyword evidence="1" id="KW-0645">Protease</keyword>
<sequence>MSSFKKEDEEANLYLMANTTPEEEDDEDVILNVNKQLQEEVIDLRQRLAKFVKGSENLEKILKHKRHPYDKSGRRHQSWYLDSGCSCHMMGERSMFQDLRPKISKHHFSSIDNVYLLKKLGHASLRLISKMRKHNLIRGLQSIVYKKDLLCDACQKKKHVGGSSKSTNIVSISIPLELLHICLFGLTRTTSMSGKRYGVVVVDDYFRWTCGYFSEEHDILNNFSCLRTPQHNGVIERKNMSLQDMAKTMLNDN</sequence>
<comment type="caution">
    <text evidence="3">The sequence shown here is derived from an EMBL/GenBank/DDBJ whole genome shotgun (WGS) entry which is preliminary data.</text>
</comment>
<dbReference type="Pfam" id="PF22936">
    <property type="entry name" value="Pol_BBD"/>
    <property type="match status" value="1"/>
</dbReference>
<dbReference type="InterPro" id="IPR039537">
    <property type="entry name" value="Retrotran_Ty1/copia-like"/>
</dbReference>
<name>A0A371GKG2_MUCPR</name>
<dbReference type="GO" id="GO:0006508">
    <property type="term" value="P:proteolysis"/>
    <property type="evidence" value="ECO:0007669"/>
    <property type="project" value="UniProtKB-KW"/>
</dbReference>
<dbReference type="InterPro" id="IPR036397">
    <property type="entry name" value="RNaseH_sf"/>
</dbReference>
<dbReference type="OrthoDB" id="1932348at2759"/>
<proteinExistence type="predicted"/>
<organism evidence="3 4">
    <name type="scientific">Mucuna pruriens</name>
    <name type="common">Velvet bean</name>
    <name type="synonym">Dolichos pruriens</name>
    <dbReference type="NCBI Taxonomy" id="157652"/>
    <lineage>
        <taxon>Eukaryota</taxon>
        <taxon>Viridiplantae</taxon>
        <taxon>Streptophyta</taxon>
        <taxon>Embryophyta</taxon>
        <taxon>Tracheophyta</taxon>
        <taxon>Spermatophyta</taxon>
        <taxon>Magnoliopsida</taxon>
        <taxon>eudicotyledons</taxon>
        <taxon>Gunneridae</taxon>
        <taxon>Pentapetalae</taxon>
        <taxon>rosids</taxon>
        <taxon>fabids</taxon>
        <taxon>Fabales</taxon>
        <taxon>Fabaceae</taxon>
        <taxon>Papilionoideae</taxon>
        <taxon>50 kb inversion clade</taxon>
        <taxon>NPAAA clade</taxon>
        <taxon>indigoferoid/millettioid clade</taxon>
        <taxon>Phaseoleae</taxon>
        <taxon>Mucuna</taxon>
    </lineage>
</organism>
<evidence type="ECO:0000313" key="3">
    <source>
        <dbReference type="EMBL" id="RDX91059.1"/>
    </source>
</evidence>
<dbReference type="InterPro" id="IPR054722">
    <property type="entry name" value="PolX-like_BBD"/>
</dbReference>
<dbReference type="STRING" id="157652.A0A371GKG2"/>
<dbReference type="Proteomes" id="UP000257109">
    <property type="component" value="Unassembled WGS sequence"/>
</dbReference>
<keyword evidence="4" id="KW-1185">Reference proteome</keyword>
<dbReference type="GO" id="GO:0008233">
    <property type="term" value="F:peptidase activity"/>
    <property type="evidence" value="ECO:0007669"/>
    <property type="project" value="UniProtKB-KW"/>
</dbReference>
<feature type="domain" description="Retrovirus-related Pol polyprotein from transposon TNT 1-94-like beta-barrel" evidence="2">
    <location>
        <begin position="79"/>
        <end position="130"/>
    </location>
</feature>
<evidence type="ECO:0000259" key="2">
    <source>
        <dbReference type="Pfam" id="PF22936"/>
    </source>
</evidence>
<protein>
    <recommendedName>
        <fullName evidence="2">Retrovirus-related Pol polyprotein from transposon TNT 1-94-like beta-barrel domain-containing protein</fullName>
    </recommendedName>
</protein>
<gene>
    <name evidence="3" type="ORF">CR513_27016</name>
</gene>
<dbReference type="EMBL" id="QJKJ01005210">
    <property type="protein sequence ID" value="RDX91059.1"/>
    <property type="molecule type" value="Genomic_DNA"/>
</dbReference>
<dbReference type="SUPFAM" id="SSF53098">
    <property type="entry name" value="Ribonuclease H-like"/>
    <property type="match status" value="1"/>
</dbReference>
<accession>A0A371GKG2</accession>
<evidence type="ECO:0000256" key="1">
    <source>
        <dbReference type="ARBA" id="ARBA00022670"/>
    </source>
</evidence>
<dbReference type="Gene3D" id="3.30.420.10">
    <property type="entry name" value="Ribonuclease H-like superfamily/Ribonuclease H"/>
    <property type="match status" value="1"/>
</dbReference>
<dbReference type="AlphaFoldDB" id="A0A371GKG2"/>
<evidence type="ECO:0000313" key="4">
    <source>
        <dbReference type="Proteomes" id="UP000257109"/>
    </source>
</evidence>
<feature type="non-terminal residue" evidence="3">
    <location>
        <position position="1"/>
    </location>
</feature>
<dbReference type="InterPro" id="IPR012337">
    <property type="entry name" value="RNaseH-like_sf"/>
</dbReference>
<reference evidence="3" key="1">
    <citation type="submission" date="2018-05" db="EMBL/GenBank/DDBJ databases">
        <title>Draft genome of Mucuna pruriens seed.</title>
        <authorList>
            <person name="Nnadi N.E."/>
            <person name="Vos R."/>
            <person name="Hasami M.H."/>
            <person name="Devisetty U.K."/>
            <person name="Aguiy J.C."/>
        </authorList>
    </citation>
    <scope>NUCLEOTIDE SEQUENCE [LARGE SCALE GENOMIC DNA]</scope>
    <source>
        <strain evidence="3">JCA_2017</strain>
    </source>
</reference>
<dbReference type="GO" id="GO:0003676">
    <property type="term" value="F:nucleic acid binding"/>
    <property type="evidence" value="ECO:0007669"/>
    <property type="project" value="InterPro"/>
</dbReference>
<dbReference type="PANTHER" id="PTHR42648:SF21">
    <property type="entry name" value="CYSTEINE-RICH RLK (RECEPTOR-LIKE PROTEIN KINASE) 8"/>
    <property type="match status" value="1"/>
</dbReference>